<name>A0A8S1W5L3_PAROT</name>
<keyword evidence="2" id="KW-0963">Cytoplasm</keyword>
<evidence type="ECO:0000256" key="3">
    <source>
        <dbReference type="ARBA" id="ARBA00022701"/>
    </source>
</evidence>
<dbReference type="EMBL" id="CAJJDP010000081">
    <property type="protein sequence ID" value="CAD8184173.1"/>
    <property type="molecule type" value="Genomic_DNA"/>
</dbReference>
<evidence type="ECO:0000256" key="5">
    <source>
        <dbReference type="SAM" id="MobiDB-lite"/>
    </source>
</evidence>
<dbReference type="Pfam" id="PF17681">
    <property type="entry name" value="GCP_N_terminal"/>
    <property type="match status" value="1"/>
</dbReference>
<gene>
    <name evidence="8" type="ORF">POCTA_138.1.T0820179</name>
</gene>
<evidence type="ECO:0000256" key="1">
    <source>
        <dbReference type="ARBA" id="ARBA00004245"/>
    </source>
</evidence>
<dbReference type="GO" id="GO:0000930">
    <property type="term" value="C:gamma-tubulin complex"/>
    <property type="evidence" value="ECO:0007669"/>
    <property type="project" value="TreeGrafter"/>
</dbReference>
<dbReference type="OMA" id="YINEWIF"/>
<dbReference type="InterPro" id="IPR007259">
    <property type="entry name" value="GCP"/>
</dbReference>
<comment type="caution">
    <text evidence="8">The sequence shown here is derived from an EMBL/GenBank/DDBJ whole genome shotgun (WGS) entry which is preliminary data.</text>
</comment>
<dbReference type="GO" id="GO:0000922">
    <property type="term" value="C:spindle pole"/>
    <property type="evidence" value="ECO:0007669"/>
    <property type="project" value="InterPro"/>
</dbReference>
<dbReference type="OrthoDB" id="5860513at2759"/>
<keyword evidence="3" id="KW-0493">Microtubule</keyword>
<dbReference type="PANTHER" id="PTHR19302">
    <property type="entry name" value="GAMMA TUBULIN COMPLEX PROTEIN"/>
    <property type="match status" value="1"/>
</dbReference>
<evidence type="ECO:0000259" key="7">
    <source>
        <dbReference type="Pfam" id="PF17681"/>
    </source>
</evidence>
<evidence type="ECO:0008006" key="10">
    <source>
        <dbReference type="Google" id="ProtNLM"/>
    </source>
</evidence>
<organism evidence="8 9">
    <name type="scientific">Paramecium octaurelia</name>
    <dbReference type="NCBI Taxonomy" id="43137"/>
    <lineage>
        <taxon>Eukaryota</taxon>
        <taxon>Sar</taxon>
        <taxon>Alveolata</taxon>
        <taxon>Ciliophora</taxon>
        <taxon>Intramacronucleata</taxon>
        <taxon>Oligohymenophorea</taxon>
        <taxon>Peniculida</taxon>
        <taxon>Parameciidae</taxon>
        <taxon>Paramecium</taxon>
    </lineage>
</organism>
<dbReference type="GO" id="GO:0051011">
    <property type="term" value="F:microtubule minus-end binding"/>
    <property type="evidence" value="ECO:0007669"/>
    <property type="project" value="TreeGrafter"/>
</dbReference>
<dbReference type="GO" id="GO:0005874">
    <property type="term" value="C:microtubule"/>
    <property type="evidence" value="ECO:0007669"/>
    <property type="project" value="UniProtKB-KW"/>
</dbReference>
<feature type="domain" description="Gamma tubulin complex component C-terminal" evidence="6">
    <location>
        <begin position="450"/>
        <end position="770"/>
    </location>
</feature>
<evidence type="ECO:0000256" key="4">
    <source>
        <dbReference type="ARBA" id="ARBA00023212"/>
    </source>
</evidence>
<feature type="domain" description="Gamma tubulin complex component protein N-terminal" evidence="7">
    <location>
        <begin position="163"/>
        <end position="447"/>
    </location>
</feature>
<protein>
    <recommendedName>
        <fullName evidence="10">Gamma-tubulin complex component</fullName>
    </recommendedName>
</protein>
<reference evidence="8" key="1">
    <citation type="submission" date="2021-01" db="EMBL/GenBank/DDBJ databases">
        <authorList>
            <consortium name="Genoscope - CEA"/>
            <person name="William W."/>
        </authorList>
    </citation>
    <scope>NUCLEOTIDE SEQUENCE</scope>
</reference>
<evidence type="ECO:0000256" key="2">
    <source>
        <dbReference type="ARBA" id="ARBA00022490"/>
    </source>
</evidence>
<dbReference type="Proteomes" id="UP000683925">
    <property type="component" value="Unassembled WGS sequence"/>
</dbReference>
<dbReference type="GO" id="GO:0007020">
    <property type="term" value="P:microtubule nucleation"/>
    <property type="evidence" value="ECO:0007669"/>
    <property type="project" value="InterPro"/>
</dbReference>
<evidence type="ECO:0000313" key="9">
    <source>
        <dbReference type="Proteomes" id="UP000683925"/>
    </source>
</evidence>
<sequence>MEFNVQKSVFELVKLSFPQYTEETTLINYKTYLYRILNLKTKYQEVDDNIIDKEINENDNKVLQKRLRECLTKVLKSNIQKNQEIIHFIIRVSQLGKQEILNNSQVQLLFEDSNKIKSSMDIENQQTTNQTITKLDNSLIKSIILDKQQNSITQEVNDRDLMKDILFCLQGIEGQYIKYDASSDTFCLRKDVNISISVRQLVNLISECGWLYKNISSFCQVQQPNLIVQALQNAIKLELSEYYKLIANLEGMILSSQLITFKRIHFHLQSSYDYMILINQLLSIIQSNTPLGTTSCLIINVLDQFSKHGCSHIAELFVRLQQVSSQPLMKYINEWIFEGNLLDIANEFFIEKDDQKAITKDQGELWRKQYRINYDKVPVVISYDEAYKIYDTGRTINWLRKQCDNRNWHLKIQPLTINMLQTKELSQLINQANKNTNTQLINLLFGKFKLIDHFNIIKQYFLLGNGNFSQLLIETLYKELSKKGHLVYKHTLTGLVESTLRMSNANQIVLQRLSVKLLEAQKNDIGWDIFCLDYEFEEPLKTIFNHKTMLNYYKIFNYLWRIKRVEYTLIQSWMQQIKNKCYLNVKSNVNKALHLSLQIMNSMIHFIKSFFSYLMLDAIETPWKKFMDQINQIENLDHLIQSHENLLDEIIDKVFLHQKQEQIQIILLKLFEISFRYKQNLEHLFLYVRELMAKERSDKFEQSIGPKVSYKNISTDNINIDQEFKGQEIIKLLLQLRQMYREQMLELIKHLQNEEKMKFLLLKLDFNEYYNQLSQENLFSQGFERFLQQYIPIQINETGSQKLISEQPQSQQLQPLIPQLSQNSMTFIQQDYIQINEGIKLLEEQKKQKKLKQKQQLQSLQNEATSELQNPKSKPPMPFPQPYQPIITMRSINQQSLIASNILQSQSSKNVQQQLSQQILQQIYLNQTMQQLQQQQMQQQQQYEYLQQQAKPQLPQKQITSTSQIHQIQPSAQPNFNNSIPIFQNQSQSQISVLQPSRYDMSLSQDENLQSLLDKEFCFHDDSSDGDLI</sequence>
<keyword evidence="4" id="KW-0206">Cytoskeleton</keyword>
<dbReference type="PANTHER" id="PTHR19302:SF14">
    <property type="entry name" value="GAMMA-TUBULIN COMPLEX COMPONENT 3"/>
    <property type="match status" value="1"/>
</dbReference>
<evidence type="ECO:0000313" key="8">
    <source>
        <dbReference type="EMBL" id="CAD8184173.1"/>
    </source>
</evidence>
<keyword evidence="9" id="KW-1185">Reference proteome</keyword>
<dbReference type="GO" id="GO:0051321">
    <property type="term" value="P:meiotic cell cycle"/>
    <property type="evidence" value="ECO:0007669"/>
    <property type="project" value="TreeGrafter"/>
</dbReference>
<evidence type="ECO:0000259" key="6">
    <source>
        <dbReference type="Pfam" id="PF04130"/>
    </source>
</evidence>
<comment type="subcellular location">
    <subcellularLocation>
        <location evidence="1">Cytoplasm</location>
        <location evidence="1">Cytoskeleton</location>
    </subcellularLocation>
</comment>
<feature type="compositionally biased region" description="Pro residues" evidence="5">
    <location>
        <begin position="873"/>
        <end position="883"/>
    </location>
</feature>
<feature type="compositionally biased region" description="Low complexity" evidence="5">
    <location>
        <begin position="954"/>
        <end position="971"/>
    </location>
</feature>
<dbReference type="GO" id="GO:0031122">
    <property type="term" value="P:cytoplasmic microtubule organization"/>
    <property type="evidence" value="ECO:0007669"/>
    <property type="project" value="TreeGrafter"/>
</dbReference>
<dbReference type="AlphaFoldDB" id="A0A8S1W5L3"/>
<dbReference type="GO" id="GO:0043015">
    <property type="term" value="F:gamma-tubulin binding"/>
    <property type="evidence" value="ECO:0007669"/>
    <property type="project" value="InterPro"/>
</dbReference>
<dbReference type="GO" id="GO:0051225">
    <property type="term" value="P:spindle assembly"/>
    <property type="evidence" value="ECO:0007669"/>
    <property type="project" value="TreeGrafter"/>
</dbReference>
<dbReference type="InterPro" id="IPR040457">
    <property type="entry name" value="GCP_C"/>
</dbReference>
<dbReference type="Pfam" id="PF04130">
    <property type="entry name" value="GCP_C_terminal"/>
    <property type="match status" value="1"/>
</dbReference>
<dbReference type="GO" id="GO:0000278">
    <property type="term" value="P:mitotic cell cycle"/>
    <property type="evidence" value="ECO:0007669"/>
    <property type="project" value="TreeGrafter"/>
</dbReference>
<feature type="region of interest" description="Disordered" evidence="5">
    <location>
        <begin position="954"/>
        <end position="980"/>
    </location>
</feature>
<feature type="region of interest" description="Disordered" evidence="5">
    <location>
        <begin position="852"/>
        <end position="884"/>
    </location>
</feature>
<dbReference type="InterPro" id="IPR041470">
    <property type="entry name" value="GCP_N"/>
</dbReference>
<accession>A0A8S1W5L3</accession>
<proteinExistence type="predicted"/>